<reference evidence="2" key="3">
    <citation type="submission" date="2021-05" db="UniProtKB">
        <authorList>
            <consortium name="EnsemblPlants"/>
        </authorList>
    </citation>
    <scope>IDENTIFICATION</scope>
    <source>
        <strain evidence="2">cv. B73</strain>
    </source>
</reference>
<dbReference type="InterPro" id="IPR007849">
    <property type="entry name" value="ATP10"/>
</dbReference>
<evidence type="ECO:0000313" key="3">
    <source>
        <dbReference type="Proteomes" id="UP000007305"/>
    </source>
</evidence>
<dbReference type="InParanoid" id="A0A804RBB6"/>
<dbReference type="Proteomes" id="UP000007305">
    <property type="component" value="Chromosome 10"/>
</dbReference>
<proteinExistence type="predicted"/>
<feature type="compositionally biased region" description="Basic and acidic residues" evidence="1">
    <location>
        <begin position="101"/>
        <end position="117"/>
    </location>
</feature>
<feature type="region of interest" description="Disordered" evidence="1">
    <location>
        <begin position="17"/>
        <end position="128"/>
    </location>
</feature>
<dbReference type="EnsemblPlants" id="Zm00001eb410990_T001">
    <property type="protein sequence ID" value="Zm00001eb410990_P001"/>
    <property type="gene ID" value="Zm00001eb410990"/>
</dbReference>
<dbReference type="AlphaFoldDB" id="A0A804RBB6"/>
<organism evidence="2 3">
    <name type="scientific">Zea mays</name>
    <name type="common">Maize</name>
    <dbReference type="NCBI Taxonomy" id="4577"/>
    <lineage>
        <taxon>Eukaryota</taxon>
        <taxon>Viridiplantae</taxon>
        <taxon>Streptophyta</taxon>
        <taxon>Embryophyta</taxon>
        <taxon>Tracheophyta</taxon>
        <taxon>Spermatophyta</taxon>
        <taxon>Magnoliopsida</taxon>
        <taxon>Liliopsida</taxon>
        <taxon>Poales</taxon>
        <taxon>Poaceae</taxon>
        <taxon>PACMAD clade</taxon>
        <taxon>Panicoideae</taxon>
        <taxon>Andropogonodae</taxon>
        <taxon>Andropogoneae</taxon>
        <taxon>Tripsacinae</taxon>
        <taxon>Zea</taxon>
    </lineage>
</organism>
<keyword evidence="3" id="KW-1185">Reference proteome</keyword>
<dbReference type="PANTHER" id="PTHR28106:SF1">
    <property type="entry name" value="MITOCHONDRIAL ATPASE COMPLEX SUBUNIT ATP10"/>
    <property type="match status" value="1"/>
</dbReference>
<evidence type="ECO:0000313" key="2">
    <source>
        <dbReference type="EnsemblPlants" id="Zm00001eb410990_P001"/>
    </source>
</evidence>
<reference evidence="2" key="2">
    <citation type="submission" date="2019-07" db="EMBL/GenBank/DDBJ databases">
        <authorList>
            <person name="Seetharam A."/>
            <person name="Woodhouse M."/>
            <person name="Cannon E."/>
        </authorList>
    </citation>
    <scope>NUCLEOTIDE SEQUENCE [LARGE SCALE GENOMIC DNA]</scope>
    <source>
        <strain evidence="2">cv. B73</strain>
    </source>
</reference>
<dbReference type="Gramene" id="Zm00001eb410990_T001">
    <property type="protein sequence ID" value="Zm00001eb410990_P001"/>
    <property type="gene ID" value="Zm00001eb410990"/>
</dbReference>
<reference evidence="3" key="1">
    <citation type="journal article" date="2009" name="Science">
        <title>The B73 maize genome: complexity, diversity, and dynamics.</title>
        <authorList>
            <person name="Schnable P.S."/>
            <person name="Ware D."/>
            <person name="Fulton R.S."/>
            <person name="Stein J.C."/>
            <person name="Wei F."/>
            <person name="Pasternak S."/>
            <person name="Liang C."/>
            <person name="Zhang J."/>
            <person name="Fulton L."/>
            <person name="Graves T.A."/>
            <person name="Minx P."/>
            <person name="Reily A.D."/>
            <person name="Courtney L."/>
            <person name="Kruchowski S.S."/>
            <person name="Tomlinson C."/>
            <person name="Strong C."/>
            <person name="Delehaunty K."/>
            <person name="Fronick C."/>
            <person name="Courtney B."/>
            <person name="Rock S.M."/>
            <person name="Belter E."/>
            <person name="Du F."/>
            <person name="Kim K."/>
            <person name="Abbott R.M."/>
            <person name="Cotton M."/>
            <person name="Levy A."/>
            <person name="Marchetto P."/>
            <person name="Ochoa K."/>
            <person name="Jackson S.M."/>
            <person name="Gillam B."/>
            <person name="Chen W."/>
            <person name="Yan L."/>
            <person name="Higginbotham J."/>
            <person name="Cardenas M."/>
            <person name="Waligorski J."/>
            <person name="Applebaum E."/>
            <person name="Phelps L."/>
            <person name="Falcone J."/>
            <person name="Kanchi K."/>
            <person name="Thane T."/>
            <person name="Scimone A."/>
            <person name="Thane N."/>
            <person name="Henke J."/>
            <person name="Wang T."/>
            <person name="Ruppert J."/>
            <person name="Shah N."/>
            <person name="Rotter K."/>
            <person name="Hodges J."/>
            <person name="Ingenthron E."/>
            <person name="Cordes M."/>
            <person name="Kohlberg S."/>
            <person name="Sgro J."/>
            <person name="Delgado B."/>
            <person name="Mead K."/>
            <person name="Chinwalla A."/>
            <person name="Leonard S."/>
            <person name="Crouse K."/>
            <person name="Collura K."/>
            <person name="Kudrna D."/>
            <person name="Currie J."/>
            <person name="He R."/>
            <person name="Angelova A."/>
            <person name="Rajasekar S."/>
            <person name="Mueller T."/>
            <person name="Lomeli R."/>
            <person name="Scara G."/>
            <person name="Ko A."/>
            <person name="Delaney K."/>
            <person name="Wissotski M."/>
            <person name="Lopez G."/>
            <person name="Campos D."/>
            <person name="Braidotti M."/>
            <person name="Ashley E."/>
            <person name="Golser W."/>
            <person name="Kim H."/>
            <person name="Lee S."/>
            <person name="Lin J."/>
            <person name="Dujmic Z."/>
            <person name="Kim W."/>
            <person name="Talag J."/>
            <person name="Zuccolo A."/>
            <person name="Fan C."/>
            <person name="Sebastian A."/>
            <person name="Kramer M."/>
            <person name="Spiegel L."/>
            <person name="Nascimento L."/>
            <person name="Zutavern T."/>
            <person name="Miller B."/>
            <person name="Ambroise C."/>
            <person name="Muller S."/>
            <person name="Spooner W."/>
            <person name="Narechania A."/>
            <person name="Ren L."/>
            <person name="Wei S."/>
            <person name="Kumari S."/>
            <person name="Faga B."/>
            <person name="Levy M.J."/>
            <person name="McMahan L."/>
            <person name="Van Buren P."/>
            <person name="Vaughn M.W."/>
            <person name="Ying K."/>
            <person name="Yeh C.-T."/>
            <person name="Emrich S.J."/>
            <person name="Jia Y."/>
            <person name="Kalyanaraman A."/>
            <person name="Hsia A.-P."/>
            <person name="Barbazuk W.B."/>
            <person name="Baucom R.S."/>
            <person name="Brutnell T.P."/>
            <person name="Carpita N.C."/>
            <person name="Chaparro C."/>
            <person name="Chia J.-M."/>
            <person name="Deragon J.-M."/>
            <person name="Estill J.C."/>
            <person name="Fu Y."/>
            <person name="Jeddeloh J.A."/>
            <person name="Han Y."/>
            <person name="Lee H."/>
            <person name="Li P."/>
            <person name="Lisch D.R."/>
            <person name="Liu S."/>
            <person name="Liu Z."/>
            <person name="Nagel D.H."/>
            <person name="McCann M.C."/>
            <person name="SanMiguel P."/>
            <person name="Myers A.M."/>
            <person name="Nettleton D."/>
            <person name="Nguyen J."/>
            <person name="Penning B.W."/>
            <person name="Ponnala L."/>
            <person name="Schneider K.L."/>
            <person name="Schwartz D.C."/>
            <person name="Sharma A."/>
            <person name="Soderlund C."/>
            <person name="Springer N.M."/>
            <person name="Sun Q."/>
            <person name="Wang H."/>
            <person name="Waterman M."/>
            <person name="Westerman R."/>
            <person name="Wolfgruber T.K."/>
            <person name="Yang L."/>
            <person name="Yu Y."/>
            <person name="Zhang L."/>
            <person name="Zhou S."/>
            <person name="Zhu Q."/>
            <person name="Bennetzen J.L."/>
            <person name="Dawe R.K."/>
            <person name="Jiang J."/>
            <person name="Jiang N."/>
            <person name="Presting G.G."/>
            <person name="Wessler S.R."/>
            <person name="Aluru S."/>
            <person name="Martienssen R.A."/>
            <person name="Clifton S.W."/>
            <person name="McCombie W.R."/>
            <person name="Wing R.A."/>
            <person name="Wilson R.K."/>
        </authorList>
    </citation>
    <scope>NUCLEOTIDE SEQUENCE [LARGE SCALE GENOMIC DNA]</scope>
    <source>
        <strain evidence="3">cv. B73</strain>
    </source>
</reference>
<sequence>SPKPPPLLLPPLSLYSLSTAHLSPPPLPKPRHQEFSSRQKLPSSAPAPHLRTRRTARPPRAPTRPGRVAPTGVHPTRPRLEHRPGAPPLHPPARSSAPATHAEDSTPRAARKSDPDRLALSPPQGYTVAATCPRPQKGAFAARPSVSRRLAPALRQRPLSESWSLPYLDAFGAAKNMHVYEVSFIDSWVLSLSPMRRAFLKAMRKSNNH</sequence>
<protein>
    <submittedName>
        <fullName evidence="2">Uncharacterized protein</fullName>
    </submittedName>
</protein>
<accession>A0A804RBB6</accession>
<name>A0A804RBB6_MAIZE</name>
<evidence type="ECO:0000256" key="1">
    <source>
        <dbReference type="SAM" id="MobiDB-lite"/>
    </source>
</evidence>
<dbReference type="PANTHER" id="PTHR28106">
    <property type="entry name" value="MITOCHONDRIAL ATPASE COMPLEX SUBUNIT ATP10"/>
    <property type="match status" value="1"/>
</dbReference>